<dbReference type="Proteomes" id="UP001285636">
    <property type="component" value="Unassembled WGS sequence"/>
</dbReference>
<dbReference type="InterPro" id="IPR021297">
    <property type="entry name" value="YlqD"/>
</dbReference>
<dbReference type="RefSeq" id="WP_289234643.1">
    <property type="nucleotide sequence ID" value="NZ_CP117835.1"/>
</dbReference>
<dbReference type="EMBL" id="JAWJAY010000001">
    <property type="protein sequence ID" value="MDV2885299.1"/>
    <property type="molecule type" value="Genomic_DNA"/>
</dbReference>
<accession>A0AAJ2TZJ8</accession>
<dbReference type="Pfam" id="PF11068">
    <property type="entry name" value="YlqD"/>
    <property type="match status" value="1"/>
</dbReference>
<evidence type="ECO:0000313" key="3">
    <source>
        <dbReference type="Proteomes" id="UP001285636"/>
    </source>
</evidence>
<evidence type="ECO:0000313" key="2">
    <source>
        <dbReference type="EMBL" id="MDV2885299.1"/>
    </source>
</evidence>
<protein>
    <submittedName>
        <fullName evidence="2">YlqD family protein</fullName>
    </submittedName>
</protein>
<gene>
    <name evidence="2" type="ORF">RYX45_08895</name>
</gene>
<proteinExistence type="predicted"/>
<dbReference type="Gene3D" id="6.10.140.1110">
    <property type="match status" value="1"/>
</dbReference>
<dbReference type="AlphaFoldDB" id="A0AAJ2TZJ8"/>
<organism evidence="2 3">
    <name type="scientific">Alkalihalophilus pseudofirmus</name>
    <name type="common">Bacillus pseudofirmus</name>
    <dbReference type="NCBI Taxonomy" id="79885"/>
    <lineage>
        <taxon>Bacteria</taxon>
        <taxon>Bacillati</taxon>
        <taxon>Bacillota</taxon>
        <taxon>Bacilli</taxon>
        <taxon>Bacillales</taxon>
        <taxon>Bacillaceae</taxon>
        <taxon>Alkalihalophilus</taxon>
    </lineage>
</organism>
<comment type="caution">
    <text evidence="2">The sequence shown here is derived from an EMBL/GenBank/DDBJ whole genome shotgun (WGS) entry which is preliminary data.</text>
</comment>
<feature type="coiled-coil region" evidence="1">
    <location>
        <begin position="23"/>
        <end position="79"/>
    </location>
</feature>
<sequence>MLKIIRNAQVKYILTDVKKEEIKKQLESELHQTKRELAQLTFQMQKSIKSQKHNEETIRKRYKEECIKKEEQMKSLTFQLDQLGLLQNGTELKGETVETMTELSIGDEWVNPSDPLEIIVKDGIILDIRGSGQK</sequence>
<name>A0AAJ2TZJ8_ALKPS</name>
<reference evidence="2" key="1">
    <citation type="submission" date="2023-10" db="EMBL/GenBank/DDBJ databases">
        <title>Screening of Alkalihalophilus pseudofirmusBZ-TG-HK211 and Its Alleviation of Salt Stress on Rapeseed Growth.</title>
        <authorList>
            <person name="Zhao B."/>
            <person name="Guo T."/>
        </authorList>
    </citation>
    <scope>NUCLEOTIDE SEQUENCE</scope>
    <source>
        <strain evidence="2">BZ-TG-HK211</strain>
    </source>
</reference>
<evidence type="ECO:0000256" key="1">
    <source>
        <dbReference type="SAM" id="Coils"/>
    </source>
</evidence>
<keyword evidence="1" id="KW-0175">Coiled coil</keyword>